<evidence type="ECO:0000313" key="3">
    <source>
        <dbReference type="Proteomes" id="UP001438008"/>
    </source>
</evidence>
<comment type="caution">
    <text evidence="2">The sequence shown here is derived from an EMBL/GenBank/DDBJ whole genome shotgun (WGS) entry which is preliminary data.</text>
</comment>
<dbReference type="InterPro" id="IPR035681">
    <property type="entry name" value="ComA-like_MBL"/>
</dbReference>
<organism evidence="2 3">
    <name type="scientific">Laedolimicola intestinihominis</name>
    <dbReference type="NCBI Taxonomy" id="3133166"/>
    <lineage>
        <taxon>Bacteria</taxon>
        <taxon>Bacillati</taxon>
        <taxon>Bacillota</taxon>
        <taxon>Clostridia</taxon>
        <taxon>Lachnospirales</taxon>
        <taxon>Lachnospiraceae</taxon>
        <taxon>Laedolimicola</taxon>
    </lineage>
</organism>
<dbReference type="InterPro" id="IPR052159">
    <property type="entry name" value="Competence_DNA_uptake"/>
</dbReference>
<keyword evidence="3" id="KW-1185">Reference proteome</keyword>
<reference evidence="2 3" key="1">
    <citation type="submission" date="2024-03" db="EMBL/GenBank/DDBJ databases">
        <title>Human intestinal bacterial collection.</title>
        <authorList>
            <person name="Pauvert C."/>
            <person name="Hitch T.C.A."/>
            <person name="Clavel T."/>
        </authorList>
    </citation>
    <scope>NUCLEOTIDE SEQUENCE [LARGE SCALE GENOMIC DNA]</scope>
    <source>
        <strain evidence="2 3">CLA-AA-H132</strain>
    </source>
</reference>
<dbReference type="Gene3D" id="3.60.15.10">
    <property type="entry name" value="Ribonuclease Z/Hydroxyacylglutathione hydrolase-like"/>
    <property type="match status" value="1"/>
</dbReference>
<accession>A0ABV1FI81</accession>
<evidence type="ECO:0000313" key="2">
    <source>
        <dbReference type="EMBL" id="MEQ2472788.1"/>
    </source>
</evidence>
<dbReference type="PANTHER" id="PTHR30619">
    <property type="entry name" value="DNA INTERNALIZATION/COMPETENCE PROTEIN COMEC/REC2"/>
    <property type="match status" value="1"/>
</dbReference>
<sequence>MKKRERDWLPVTVLLLTVLLLVLCLVGFDHHEPDGPDGNGKAAESELSTDELQVTFFDVGKSDAILVEQSGYRMLIDTSFDDQADVLLDYFADHGIDTLDYLIITHFDKDHVGGADKILDAMHVKRVLEPDYTVEKKQFREYREALVRNGITAMRITDVERRSLGKASFIIYPPEEKDYDGNDNDLSLVLSLRYGTQSFLFTGDSEQERLTELMERTDLNLHHTVLKMPHHGIKEKNTIAFLETVRPVAAVVTCRNEWWISGKIKRTLNWLGTDVYLTSNGNVVCLTDGNHVEFKQG</sequence>
<name>A0ABV1FI81_9FIRM</name>
<dbReference type="RefSeq" id="WP_349164653.1">
    <property type="nucleotide sequence ID" value="NZ_JBBMFE010000008.1"/>
</dbReference>
<dbReference type="Pfam" id="PF00753">
    <property type="entry name" value="Lactamase_B"/>
    <property type="match status" value="1"/>
</dbReference>
<gene>
    <name evidence="2" type="ORF">WMO29_09870</name>
</gene>
<proteinExistence type="predicted"/>
<feature type="domain" description="Metallo-beta-lactamase" evidence="1">
    <location>
        <begin position="61"/>
        <end position="255"/>
    </location>
</feature>
<dbReference type="EMBL" id="JBBMFE010000008">
    <property type="protein sequence ID" value="MEQ2472788.1"/>
    <property type="molecule type" value="Genomic_DNA"/>
</dbReference>
<dbReference type="InterPro" id="IPR036866">
    <property type="entry name" value="RibonucZ/Hydroxyglut_hydro"/>
</dbReference>
<dbReference type="SUPFAM" id="SSF56281">
    <property type="entry name" value="Metallo-hydrolase/oxidoreductase"/>
    <property type="match status" value="1"/>
</dbReference>
<protein>
    <submittedName>
        <fullName evidence="2">MBL fold metallo-hydrolase</fullName>
    </submittedName>
</protein>
<evidence type="ECO:0000259" key="1">
    <source>
        <dbReference type="SMART" id="SM00849"/>
    </source>
</evidence>
<dbReference type="SMART" id="SM00849">
    <property type="entry name" value="Lactamase_B"/>
    <property type="match status" value="1"/>
</dbReference>
<dbReference type="CDD" id="cd07731">
    <property type="entry name" value="ComA-like_MBL-fold"/>
    <property type="match status" value="1"/>
</dbReference>
<dbReference type="InterPro" id="IPR001279">
    <property type="entry name" value="Metallo-B-lactamas"/>
</dbReference>
<dbReference type="Proteomes" id="UP001438008">
    <property type="component" value="Unassembled WGS sequence"/>
</dbReference>
<dbReference type="PANTHER" id="PTHR30619:SF1">
    <property type="entry name" value="RECOMBINATION PROTEIN 2"/>
    <property type="match status" value="1"/>
</dbReference>